<keyword evidence="3 5" id="KW-1133">Transmembrane helix</keyword>
<accession>A0A2H0A4J5</accession>
<dbReference type="InterPro" id="IPR050768">
    <property type="entry name" value="UPF0353/GerABKA_families"/>
</dbReference>
<evidence type="ECO:0000313" key="7">
    <source>
        <dbReference type="EMBL" id="PIP40364.1"/>
    </source>
</evidence>
<reference evidence="7 8" key="1">
    <citation type="submission" date="2017-09" db="EMBL/GenBank/DDBJ databases">
        <title>Depth-based differentiation of microbial function through sediment-hosted aquifers and enrichment of novel symbionts in the deep terrestrial subsurface.</title>
        <authorList>
            <person name="Probst A.J."/>
            <person name="Ladd B."/>
            <person name="Jarett J.K."/>
            <person name="Geller-Mcgrath D.E."/>
            <person name="Sieber C.M."/>
            <person name="Emerson J.B."/>
            <person name="Anantharaman K."/>
            <person name="Thomas B.C."/>
            <person name="Malmstrom R."/>
            <person name="Stieglmeier M."/>
            <person name="Klingl A."/>
            <person name="Woyke T."/>
            <person name="Ryan C.M."/>
            <person name="Banfield J.F."/>
        </authorList>
    </citation>
    <scope>NUCLEOTIDE SEQUENCE [LARGE SCALE GENOMIC DNA]</scope>
    <source>
        <strain evidence="7">CG23_combo_of_CG06-09_8_20_14_all_40_23</strain>
    </source>
</reference>
<protein>
    <recommendedName>
        <fullName evidence="6">VWFA domain-containing protein</fullName>
    </recommendedName>
</protein>
<sequence>MIFSNPIYLLWILVLAGIAIYDCFTGGKRLFASLFDKELSACMLRNWEIRKFYIKKGLFYSGLFFLIIAMSQPQWGKKEKILSNTGIDIALCFDVSKSMLAKDLKPNRLSNVRASLNLLVDQLVGNRLALVAFAGTSFVECPLTSDINAVKLFLDSINCDLIQAPGTDIGGAIDTSAQALGKSRNSKAIILITDGEDLYGKARAAAKEAKNKGIRIYPIGIGTNMGEPVPEIDGNGNEIGVKRDEKGEIVISRLDSVLLNWIAKETGGKAFFVGDKGSTLPELMMAIALLPKQGIKNSITTRYNDQFQIFLFLSIVCFAVEFVLSTRRKGNA</sequence>
<dbReference type="AlphaFoldDB" id="A0A2H0A4J5"/>
<dbReference type="Pfam" id="PF13519">
    <property type="entry name" value="VWA_2"/>
    <property type="match status" value="1"/>
</dbReference>
<evidence type="ECO:0000256" key="2">
    <source>
        <dbReference type="ARBA" id="ARBA00022692"/>
    </source>
</evidence>
<evidence type="ECO:0000256" key="3">
    <source>
        <dbReference type="ARBA" id="ARBA00022989"/>
    </source>
</evidence>
<proteinExistence type="predicted"/>
<keyword evidence="1" id="KW-1003">Cell membrane</keyword>
<feature type="transmembrane region" description="Helical" evidence="5">
    <location>
        <begin position="6"/>
        <end position="24"/>
    </location>
</feature>
<keyword evidence="2 5" id="KW-0812">Transmembrane</keyword>
<dbReference type="PROSITE" id="PS50234">
    <property type="entry name" value="VWFA"/>
    <property type="match status" value="1"/>
</dbReference>
<evidence type="ECO:0000256" key="5">
    <source>
        <dbReference type="SAM" id="Phobius"/>
    </source>
</evidence>
<organism evidence="7 8">
    <name type="scientific">Candidatus Desantisbacteria bacterium CG23_combo_of_CG06-09_8_20_14_all_40_23</name>
    <dbReference type="NCBI Taxonomy" id="1974550"/>
    <lineage>
        <taxon>Bacteria</taxon>
        <taxon>Candidatus Desantisiibacteriota</taxon>
    </lineage>
</organism>
<dbReference type="SUPFAM" id="SSF53300">
    <property type="entry name" value="vWA-like"/>
    <property type="match status" value="1"/>
</dbReference>
<evidence type="ECO:0000313" key="8">
    <source>
        <dbReference type="Proteomes" id="UP000231067"/>
    </source>
</evidence>
<dbReference type="PANTHER" id="PTHR22550">
    <property type="entry name" value="SPORE GERMINATION PROTEIN"/>
    <property type="match status" value="1"/>
</dbReference>
<dbReference type="InterPro" id="IPR036465">
    <property type="entry name" value="vWFA_dom_sf"/>
</dbReference>
<gene>
    <name evidence="7" type="ORF">COX18_06885</name>
</gene>
<dbReference type="Gene3D" id="3.40.50.410">
    <property type="entry name" value="von Willebrand factor, type A domain"/>
    <property type="match status" value="1"/>
</dbReference>
<name>A0A2H0A4J5_9BACT</name>
<evidence type="ECO:0000259" key="6">
    <source>
        <dbReference type="PROSITE" id="PS50234"/>
    </source>
</evidence>
<dbReference type="PANTHER" id="PTHR22550:SF5">
    <property type="entry name" value="LEUCINE ZIPPER PROTEIN 4"/>
    <property type="match status" value="1"/>
</dbReference>
<dbReference type="Proteomes" id="UP000231067">
    <property type="component" value="Unassembled WGS sequence"/>
</dbReference>
<dbReference type="EMBL" id="PCSH01000125">
    <property type="protein sequence ID" value="PIP40364.1"/>
    <property type="molecule type" value="Genomic_DNA"/>
</dbReference>
<keyword evidence="4 5" id="KW-0472">Membrane</keyword>
<dbReference type="InterPro" id="IPR002035">
    <property type="entry name" value="VWF_A"/>
</dbReference>
<comment type="caution">
    <text evidence="7">The sequence shown here is derived from an EMBL/GenBank/DDBJ whole genome shotgun (WGS) entry which is preliminary data.</text>
</comment>
<feature type="domain" description="VWFA" evidence="6">
    <location>
        <begin position="88"/>
        <end position="287"/>
    </location>
</feature>
<feature type="transmembrane region" description="Helical" evidence="5">
    <location>
        <begin position="307"/>
        <end position="324"/>
    </location>
</feature>
<evidence type="ECO:0000256" key="1">
    <source>
        <dbReference type="ARBA" id="ARBA00022475"/>
    </source>
</evidence>
<dbReference type="SMART" id="SM00327">
    <property type="entry name" value="VWA"/>
    <property type="match status" value="1"/>
</dbReference>
<evidence type="ECO:0000256" key="4">
    <source>
        <dbReference type="ARBA" id="ARBA00023136"/>
    </source>
</evidence>